<keyword evidence="10" id="KW-1185">Reference proteome</keyword>
<dbReference type="STRING" id="1555112.LIP_1929"/>
<dbReference type="AlphaFoldDB" id="A0A0K2SKZ4"/>
<keyword evidence="2" id="KW-0813">Transport</keyword>
<evidence type="ECO:0000256" key="5">
    <source>
        <dbReference type="ARBA" id="ARBA00022847"/>
    </source>
</evidence>
<feature type="transmembrane region" description="Helical" evidence="8">
    <location>
        <begin position="196"/>
        <end position="214"/>
    </location>
</feature>
<dbReference type="EMBL" id="AP014924">
    <property type="protein sequence ID" value="BAS27770.1"/>
    <property type="molecule type" value="Genomic_DNA"/>
</dbReference>
<feature type="transmembrane region" description="Helical" evidence="8">
    <location>
        <begin position="43"/>
        <end position="67"/>
    </location>
</feature>
<evidence type="ECO:0000313" key="10">
    <source>
        <dbReference type="Proteomes" id="UP000065807"/>
    </source>
</evidence>
<dbReference type="PRINTS" id="PR00173">
    <property type="entry name" value="EDTRNSPORT"/>
</dbReference>
<evidence type="ECO:0000256" key="2">
    <source>
        <dbReference type="ARBA" id="ARBA00022448"/>
    </source>
</evidence>
<reference evidence="10" key="2">
    <citation type="journal article" date="2016" name="Int. J. Syst. Evol. Microbiol.">
        <title>Complete genome sequence and cell structure of Limnochorda pilosa, a Gram-negative spore-former within the phylum Firmicutes.</title>
        <authorList>
            <person name="Watanabe M."/>
            <person name="Kojima H."/>
            <person name="Fukui M."/>
        </authorList>
    </citation>
    <scope>NUCLEOTIDE SEQUENCE [LARGE SCALE GENOMIC DNA]</scope>
    <source>
        <strain evidence="10">HC45</strain>
    </source>
</reference>
<keyword evidence="6 8" id="KW-1133">Transmembrane helix</keyword>
<feature type="transmembrane region" description="Helical" evidence="8">
    <location>
        <begin position="226"/>
        <end position="245"/>
    </location>
</feature>
<dbReference type="GO" id="GO:0015293">
    <property type="term" value="F:symporter activity"/>
    <property type="evidence" value="ECO:0007669"/>
    <property type="project" value="UniProtKB-KW"/>
</dbReference>
<dbReference type="PANTHER" id="PTHR42865:SF7">
    <property type="entry name" value="PROTON_GLUTAMATE-ASPARTATE SYMPORTER"/>
    <property type="match status" value="1"/>
</dbReference>
<dbReference type="PANTHER" id="PTHR42865">
    <property type="entry name" value="PROTON/GLUTAMATE-ASPARTATE SYMPORTER"/>
    <property type="match status" value="1"/>
</dbReference>
<accession>A0A0K2SKZ4</accession>
<feature type="transmembrane region" description="Helical" evidence="8">
    <location>
        <begin position="143"/>
        <end position="160"/>
    </location>
</feature>
<dbReference type="Proteomes" id="UP000065807">
    <property type="component" value="Chromosome"/>
</dbReference>
<evidence type="ECO:0000256" key="8">
    <source>
        <dbReference type="SAM" id="Phobius"/>
    </source>
</evidence>
<dbReference type="InterPro" id="IPR036458">
    <property type="entry name" value="Na:dicarbo_symporter_sf"/>
</dbReference>
<protein>
    <submittedName>
        <fullName evidence="9">Amino acid transporter</fullName>
    </submittedName>
</protein>
<evidence type="ECO:0000256" key="6">
    <source>
        <dbReference type="ARBA" id="ARBA00022989"/>
    </source>
</evidence>
<comment type="subcellular location">
    <subcellularLocation>
        <location evidence="1">Cell membrane</location>
        <topology evidence="1">Multi-pass membrane protein</topology>
    </subcellularLocation>
</comment>
<dbReference type="FunFam" id="1.10.3860.10:FF:000001">
    <property type="entry name" value="C4-dicarboxylate transport protein"/>
    <property type="match status" value="1"/>
</dbReference>
<dbReference type="SUPFAM" id="SSF118215">
    <property type="entry name" value="Proton glutamate symport protein"/>
    <property type="match status" value="1"/>
</dbReference>
<sequence>MSWISSYFRFPLIWKIAIGFVLGAIVGLLVGPSIAVIRPLGTLFLRLLQMLVVPLIFFTLVVGAASVSPSRLGRVGGKVIVYYLVTSAVAITLGVLIALAVQPGAGLLMPAEAPEARTPPALSQVLLEIVPTNPFQALSRGDVLAVIFFALIVGLSISAMEHAGDRRVKEQAGLLFRLSQGATEVMFRIVRGVLEYAPFGVFALIAVTLGTVGVRALVPLGKLTGVVYGGVALQIVFYVVLLKLFRQGIRRFFSAAQDPMLTAFVTRSSSGTLPVTMRAAERLGISESIYGFSLPLGATVNMDGTALYIGASVIFVANVAGVSLTPAQLVGVIVTGTLASIGTAGVPGAGLIMLSLAITQAGLPMGPVALVAGIDAILDMVRTMCNVTGDLVGTQLVAATEPGLEAEEAQATSVAR</sequence>
<feature type="transmembrane region" description="Helical" evidence="8">
    <location>
        <begin position="79"/>
        <end position="101"/>
    </location>
</feature>
<proteinExistence type="predicted"/>
<keyword evidence="5" id="KW-0769">Symport</keyword>
<organism evidence="9 10">
    <name type="scientific">Limnochorda pilosa</name>
    <dbReference type="NCBI Taxonomy" id="1555112"/>
    <lineage>
        <taxon>Bacteria</taxon>
        <taxon>Bacillati</taxon>
        <taxon>Bacillota</taxon>
        <taxon>Limnochordia</taxon>
        <taxon>Limnochordales</taxon>
        <taxon>Limnochordaceae</taxon>
        <taxon>Limnochorda</taxon>
    </lineage>
</organism>
<evidence type="ECO:0000256" key="4">
    <source>
        <dbReference type="ARBA" id="ARBA00022692"/>
    </source>
</evidence>
<dbReference type="KEGG" id="lpil:LIP_1929"/>
<evidence type="ECO:0000256" key="3">
    <source>
        <dbReference type="ARBA" id="ARBA00022475"/>
    </source>
</evidence>
<reference evidence="10" key="1">
    <citation type="submission" date="2015-07" db="EMBL/GenBank/DDBJ databases">
        <title>Complete genome sequence and phylogenetic analysis of Limnochorda pilosa.</title>
        <authorList>
            <person name="Watanabe M."/>
            <person name="Kojima H."/>
            <person name="Fukui M."/>
        </authorList>
    </citation>
    <scope>NUCLEOTIDE SEQUENCE [LARGE SCALE GENOMIC DNA]</scope>
    <source>
        <strain evidence="10">HC45</strain>
    </source>
</reference>
<evidence type="ECO:0000256" key="1">
    <source>
        <dbReference type="ARBA" id="ARBA00004651"/>
    </source>
</evidence>
<dbReference type="PATRIC" id="fig|1555112.3.peg.1962"/>
<keyword evidence="3" id="KW-1003">Cell membrane</keyword>
<name>A0A0K2SKZ4_LIMPI</name>
<dbReference type="RefSeq" id="WP_198409475.1">
    <property type="nucleotide sequence ID" value="NZ_AP014924.1"/>
</dbReference>
<gene>
    <name evidence="9" type="ORF">LIP_1929</name>
</gene>
<dbReference type="InterPro" id="IPR001991">
    <property type="entry name" value="Na-dicarboxylate_symporter"/>
</dbReference>
<evidence type="ECO:0000256" key="7">
    <source>
        <dbReference type="ARBA" id="ARBA00023136"/>
    </source>
</evidence>
<feature type="transmembrane region" description="Helical" evidence="8">
    <location>
        <begin position="12"/>
        <end position="37"/>
    </location>
</feature>
<evidence type="ECO:0000313" key="9">
    <source>
        <dbReference type="EMBL" id="BAS27770.1"/>
    </source>
</evidence>
<keyword evidence="7 8" id="KW-0472">Membrane</keyword>
<dbReference type="GO" id="GO:0005886">
    <property type="term" value="C:plasma membrane"/>
    <property type="evidence" value="ECO:0007669"/>
    <property type="project" value="UniProtKB-SubCell"/>
</dbReference>
<dbReference type="Pfam" id="PF00375">
    <property type="entry name" value="SDF"/>
    <property type="match status" value="1"/>
</dbReference>
<keyword evidence="4 8" id="KW-0812">Transmembrane</keyword>
<dbReference type="GO" id="GO:0006835">
    <property type="term" value="P:dicarboxylic acid transport"/>
    <property type="evidence" value="ECO:0007669"/>
    <property type="project" value="UniProtKB-ARBA"/>
</dbReference>
<dbReference type="Gene3D" id="1.10.3860.10">
    <property type="entry name" value="Sodium:dicarboxylate symporter"/>
    <property type="match status" value="1"/>
</dbReference>